<keyword evidence="6 7" id="KW-0234">DNA repair</keyword>
<evidence type="ECO:0000313" key="11">
    <source>
        <dbReference type="Proteomes" id="UP000008743"/>
    </source>
</evidence>
<dbReference type="InterPro" id="IPR016151">
    <property type="entry name" value="DNA_mismatch_repair_MutS_N"/>
</dbReference>
<dbReference type="Pfam" id="PF01624">
    <property type="entry name" value="MutS_I"/>
    <property type="match status" value="1"/>
</dbReference>
<feature type="region of interest" description="Disordered" evidence="8">
    <location>
        <begin position="742"/>
        <end position="778"/>
    </location>
</feature>
<evidence type="ECO:0000256" key="8">
    <source>
        <dbReference type="SAM" id="MobiDB-lite"/>
    </source>
</evidence>
<dbReference type="GO" id="GO:0032301">
    <property type="term" value="C:MutSalpha complex"/>
    <property type="evidence" value="ECO:0007669"/>
    <property type="project" value="TreeGrafter"/>
</dbReference>
<sequence length="1363" mass="148075">MSTKGTPGKSQQRNLLSFFKAVDKPAAPPKLGTSTSKEDAEDACNDLMAGRSEELLTPRSSTTDEEQRLPPTPVTPMSHLPTAAKAMLAMSPQSTNNKAQPMDTSSDDARGIITPAATRPASSATSPSAAAAAPAGGDGAAPSSASRGAKRRAAIDSDSEDEAHASRPITVSRTTDSARDSAPATTEERRARSTRGSRPSRSDNRDSPAKQAKKRRVVASDDEDSSFSAQSGSDAESDDYSSDEDASNESDNDMDEDDMLEEDDERPRSKASKASKAPNRTASSALVAPSTPRASNTTASAATSPRTPVSAHLARFAASSPNSTSPRSTASPMTAVTPSSSAKKGMMGLGSALASSPAGASRDEEGQQQRYPWLVNVKDGSGRLPTDPAYDPRTLFIPPSAWAKFTPFEKQYWTIKKDHWDTVVFFKKGKFYEFYEKDALIAHREFDLKMSDRVNMFMAGVPESSFTMWASKFIALGYKVAKVDETESALSKAMREKNEKSQPGPKEKIIRRELTSILTRGTLMGDMLVDELSTYILSIKEDTASHSYGLCFADTGTAEFNLCGFQDDPALTTLETLLMQVRPKEIVCERNNLSAATMRLIKNTMSAPTINPLTPRVEFWEAAATIDELVFENYFSSTPAATGAKQQSSRVPTDSSATSQRADTACFPQAILDMQSHPLVISALGGLVHYLRTLCIERELLSQRNFHLYDALRHGSCLLLDGQTLQNLDVLFASSNTLGGGGGASGGSAHDAGSQDSSAGSSSSSSKGGKKQANSGASLTGVSSDGSLHALLNRCVSPFGKRLFRRWLCHPLRHIPEINDRYDAVEDLLRLSNLTGNLTTTLRKLPDLERIVSRIHAGSCKLEDFLRAIDGFKQLQSLMQRMPPQLQDSSRVGSHGSTDEITSRRLRRCLTVGEGCFPDLSGLLTELDAAFDQRLAKEQGSLIPFAGVDEDYDKACEDVRVLETKLQDHLVEVQRLLKDRTIAYRDIGNEKYQLEVPVRITDVPGDWDFKSSTKAVRRFWTPLIRKTVTPLAEAIETRQAVLREGLARALARFDTHVAKWSAAVRCVAELDCLLSLASASSSLGDPVCRPTLVERGDDDSEPVLELEDLRHPLLAYLGSSYIANDTALGGKAHPRILLLTGPNMGGKSTLLRQTCLSVIMAQLGCFVPAAKCVLSPVDRIFTRIGANDNILAGQSTFMVELRETSNILKNATRDSLVILDELGRGTSTFDGYSIAYSVLHHLSHEIRCRALFSTHYHMLTDEVIDEQQREMQQTGSSVPIVGLAHMACLVDEGKREVTFLYKLTDGVCNKSHGMNVANMAGLPSEVIDRAEQKAAEFEAATRALHSLNKQRLQQSPTPMAMVE</sequence>
<dbReference type="PANTHER" id="PTHR11361:SF148">
    <property type="entry name" value="DNA MISMATCH REPAIR PROTEIN MSH6"/>
    <property type="match status" value="1"/>
</dbReference>
<dbReference type="PANTHER" id="PTHR11361">
    <property type="entry name" value="DNA MISMATCH REPAIR PROTEIN MUTS FAMILY MEMBER"/>
    <property type="match status" value="1"/>
</dbReference>
<dbReference type="FunCoup" id="A0A0D2WHX5">
    <property type="interactions" value="621"/>
</dbReference>
<dbReference type="InterPro" id="IPR007696">
    <property type="entry name" value="DNA_mismatch_repair_MutS_core"/>
</dbReference>
<dbReference type="GO" id="GO:0005524">
    <property type="term" value="F:ATP binding"/>
    <property type="evidence" value="ECO:0007669"/>
    <property type="project" value="UniProtKB-UniRule"/>
</dbReference>
<evidence type="ECO:0000256" key="3">
    <source>
        <dbReference type="ARBA" id="ARBA00022763"/>
    </source>
</evidence>
<reference evidence="11" key="1">
    <citation type="submission" date="2011-02" db="EMBL/GenBank/DDBJ databases">
        <title>The Genome Sequence of Capsaspora owczarzaki ATCC 30864.</title>
        <authorList>
            <person name="Russ C."/>
            <person name="Cuomo C."/>
            <person name="Burger G."/>
            <person name="Gray M.W."/>
            <person name="Holland P.W.H."/>
            <person name="King N."/>
            <person name="Lang F.B.F."/>
            <person name="Roger A.J."/>
            <person name="Ruiz-Trillo I."/>
            <person name="Young S.K."/>
            <person name="Zeng Q."/>
            <person name="Gargeya S."/>
            <person name="Alvarado L."/>
            <person name="Berlin A."/>
            <person name="Chapman S.B."/>
            <person name="Chen Z."/>
            <person name="Freedman E."/>
            <person name="Gellesch M."/>
            <person name="Goldberg J."/>
            <person name="Griggs A."/>
            <person name="Gujja S."/>
            <person name="Heilman E."/>
            <person name="Heiman D."/>
            <person name="Howarth C."/>
            <person name="Mehta T."/>
            <person name="Neiman D."/>
            <person name="Pearson M."/>
            <person name="Roberts A."/>
            <person name="Saif S."/>
            <person name="Shea T."/>
            <person name="Shenoy N."/>
            <person name="Sisk P."/>
            <person name="Stolte C."/>
            <person name="Sykes S."/>
            <person name="White J."/>
            <person name="Yandava C."/>
            <person name="Haas B."/>
            <person name="Nusbaum C."/>
            <person name="Birren B."/>
        </authorList>
    </citation>
    <scope>NUCLEOTIDE SEQUENCE</scope>
    <source>
        <strain evidence="11">ATCC 30864</strain>
    </source>
</reference>
<feature type="compositionally biased region" description="Low complexity" evidence="8">
    <location>
        <begin position="747"/>
        <end position="778"/>
    </location>
</feature>
<dbReference type="FunFam" id="3.40.1170.10:FF:000002">
    <property type="entry name" value="DNA mismatch repair protein"/>
    <property type="match status" value="1"/>
</dbReference>
<dbReference type="PIRSF" id="PIRSF037677">
    <property type="entry name" value="DNA_mis_repair_Msh6"/>
    <property type="match status" value="1"/>
</dbReference>
<comment type="similarity">
    <text evidence="1 6 7">Belongs to the DNA mismatch repair MutS family.</text>
</comment>
<evidence type="ECO:0000259" key="9">
    <source>
        <dbReference type="PROSITE" id="PS00486"/>
    </source>
</evidence>
<evidence type="ECO:0000256" key="6">
    <source>
        <dbReference type="PIRNR" id="PIRNR037677"/>
    </source>
</evidence>
<keyword evidence="11" id="KW-1185">Reference proteome</keyword>
<evidence type="ECO:0000313" key="10">
    <source>
        <dbReference type="EMBL" id="KJE89320.1"/>
    </source>
</evidence>
<evidence type="ECO:0000256" key="7">
    <source>
        <dbReference type="RuleBase" id="RU003756"/>
    </source>
</evidence>
<dbReference type="GO" id="GO:0030983">
    <property type="term" value="F:mismatched DNA binding"/>
    <property type="evidence" value="ECO:0007669"/>
    <property type="project" value="UniProtKB-UniRule"/>
</dbReference>
<dbReference type="EMBL" id="KE346360">
    <property type="protein sequence ID" value="KJE89320.1"/>
    <property type="molecule type" value="Genomic_DNA"/>
</dbReference>
<keyword evidence="5 6" id="KW-0238">DNA-binding</keyword>
<dbReference type="RefSeq" id="XP_004365686.2">
    <property type="nucleotide sequence ID" value="XM_004365629.2"/>
</dbReference>
<dbReference type="InParanoid" id="A0A0D2WHX5"/>
<dbReference type="SUPFAM" id="SSF55271">
    <property type="entry name" value="DNA repair protein MutS, domain I"/>
    <property type="match status" value="1"/>
</dbReference>
<dbReference type="InterPro" id="IPR000432">
    <property type="entry name" value="DNA_mismatch_repair_MutS_C"/>
</dbReference>
<dbReference type="Gene3D" id="3.30.420.110">
    <property type="entry name" value="MutS, connector domain"/>
    <property type="match status" value="1"/>
</dbReference>
<dbReference type="Proteomes" id="UP000008743">
    <property type="component" value="Unassembled WGS sequence"/>
</dbReference>
<protein>
    <recommendedName>
        <fullName evidence="6">DNA mismatch repair protein</fullName>
    </recommendedName>
</protein>
<dbReference type="SMART" id="SM00534">
    <property type="entry name" value="MUTSac"/>
    <property type="match status" value="1"/>
</dbReference>
<dbReference type="Pfam" id="PF05190">
    <property type="entry name" value="MutS_IV"/>
    <property type="match status" value="1"/>
</dbReference>
<dbReference type="InterPro" id="IPR007860">
    <property type="entry name" value="DNA_mmatch_repair_MutS_con_dom"/>
</dbReference>
<dbReference type="Pfam" id="PF05188">
    <property type="entry name" value="MutS_II"/>
    <property type="match status" value="1"/>
</dbReference>
<dbReference type="SUPFAM" id="SSF48334">
    <property type="entry name" value="DNA repair protein MutS, domain III"/>
    <property type="match status" value="1"/>
</dbReference>
<name>A0A0D2WHX5_CAPO3</name>
<dbReference type="InterPro" id="IPR036187">
    <property type="entry name" value="DNA_mismatch_repair_MutS_sf"/>
</dbReference>
<dbReference type="FunFam" id="1.10.1420.10:FF:000005">
    <property type="entry name" value="DNA mismatch repair protein"/>
    <property type="match status" value="1"/>
</dbReference>
<evidence type="ECO:0000256" key="5">
    <source>
        <dbReference type="ARBA" id="ARBA00023125"/>
    </source>
</evidence>
<dbReference type="PROSITE" id="PS00486">
    <property type="entry name" value="DNA_MISMATCH_REPAIR_2"/>
    <property type="match status" value="1"/>
</dbReference>
<dbReference type="OrthoDB" id="295033at2759"/>
<dbReference type="GO" id="GO:0140664">
    <property type="term" value="F:ATP-dependent DNA damage sensor activity"/>
    <property type="evidence" value="ECO:0007669"/>
    <property type="project" value="InterPro"/>
</dbReference>
<feature type="compositionally biased region" description="Polar residues" evidence="8">
    <location>
        <begin position="1"/>
        <end position="15"/>
    </location>
</feature>
<dbReference type="Pfam" id="PF05192">
    <property type="entry name" value="MutS_III"/>
    <property type="match status" value="1"/>
</dbReference>
<dbReference type="InterPro" id="IPR027417">
    <property type="entry name" value="P-loop_NTPase"/>
</dbReference>
<dbReference type="PhylomeDB" id="A0A0D2WHX5"/>
<feature type="domain" description="DNA mismatch repair proteins mutS family" evidence="9">
    <location>
        <begin position="1215"/>
        <end position="1231"/>
    </location>
</feature>
<feature type="compositionally biased region" description="Polar residues" evidence="8">
    <location>
        <begin position="91"/>
        <end position="104"/>
    </location>
</feature>
<dbReference type="Pfam" id="PF00488">
    <property type="entry name" value="MutS_V"/>
    <property type="match status" value="1"/>
</dbReference>
<feature type="compositionally biased region" description="Acidic residues" evidence="8">
    <location>
        <begin position="235"/>
        <end position="264"/>
    </location>
</feature>
<dbReference type="InterPro" id="IPR007861">
    <property type="entry name" value="DNA_mismatch_repair_MutS_clamp"/>
</dbReference>
<organism evidence="10 11">
    <name type="scientific">Capsaspora owczarzaki (strain ATCC 30864)</name>
    <dbReference type="NCBI Taxonomy" id="595528"/>
    <lineage>
        <taxon>Eukaryota</taxon>
        <taxon>Filasterea</taxon>
        <taxon>Capsaspora</taxon>
    </lineage>
</organism>
<feature type="compositionally biased region" description="Low complexity" evidence="8">
    <location>
        <begin position="349"/>
        <end position="360"/>
    </location>
</feature>
<dbReference type="SUPFAM" id="SSF53150">
    <property type="entry name" value="DNA repair protein MutS, domain II"/>
    <property type="match status" value="1"/>
</dbReference>
<evidence type="ECO:0000256" key="2">
    <source>
        <dbReference type="ARBA" id="ARBA00022741"/>
    </source>
</evidence>
<comment type="function">
    <text evidence="6 7">Component of the post-replicative DNA mismatch repair system (MMR).</text>
</comment>
<evidence type="ECO:0000256" key="1">
    <source>
        <dbReference type="ARBA" id="ARBA00006271"/>
    </source>
</evidence>
<feature type="compositionally biased region" description="Low complexity" evidence="8">
    <location>
        <begin position="114"/>
        <end position="147"/>
    </location>
</feature>
<dbReference type="GO" id="GO:0006298">
    <property type="term" value="P:mismatch repair"/>
    <property type="evidence" value="ECO:0007669"/>
    <property type="project" value="InterPro"/>
</dbReference>
<dbReference type="eggNOG" id="KOG0217">
    <property type="taxonomic scope" value="Eukaryota"/>
</dbReference>
<dbReference type="InterPro" id="IPR017261">
    <property type="entry name" value="DNA_mismatch_repair_MutS/MSH"/>
</dbReference>
<proteinExistence type="inferred from homology"/>
<keyword evidence="4 6" id="KW-0067">ATP-binding</keyword>
<keyword evidence="3 6" id="KW-0227">DNA damage</keyword>
<dbReference type="InterPro" id="IPR036678">
    <property type="entry name" value="MutS_con_dom_sf"/>
</dbReference>
<feature type="compositionally biased region" description="Polar residues" evidence="8">
    <location>
        <begin position="319"/>
        <end position="342"/>
    </location>
</feature>
<dbReference type="SUPFAM" id="SSF52540">
    <property type="entry name" value="P-loop containing nucleoside triphosphate hydrolases"/>
    <property type="match status" value="1"/>
</dbReference>
<feature type="compositionally biased region" description="Low complexity" evidence="8">
    <location>
        <begin position="288"/>
        <end position="311"/>
    </location>
</feature>
<dbReference type="InterPro" id="IPR007695">
    <property type="entry name" value="DNA_mismatch_repair_MutS-lik_N"/>
</dbReference>
<dbReference type="Gene3D" id="3.40.50.300">
    <property type="entry name" value="P-loop containing nucleotide triphosphate hydrolases"/>
    <property type="match status" value="1"/>
</dbReference>
<keyword evidence="2 6" id="KW-0547">Nucleotide-binding</keyword>
<dbReference type="InterPro" id="IPR045076">
    <property type="entry name" value="MutS"/>
</dbReference>
<gene>
    <name evidence="10" type="ORF">CAOG_000815</name>
</gene>
<dbReference type="Gene3D" id="1.10.1420.10">
    <property type="match status" value="2"/>
</dbReference>
<accession>A0A0D2WHX5</accession>
<dbReference type="Gene3D" id="3.40.1170.10">
    <property type="entry name" value="DNA repair protein MutS, domain I"/>
    <property type="match status" value="1"/>
</dbReference>
<feature type="region of interest" description="Disordered" evidence="8">
    <location>
        <begin position="1"/>
        <end position="371"/>
    </location>
</feature>
<dbReference type="STRING" id="595528.A0A0D2WHX5"/>
<dbReference type="SMART" id="SM00533">
    <property type="entry name" value="MUTSd"/>
    <property type="match status" value="1"/>
</dbReference>
<evidence type="ECO:0000256" key="4">
    <source>
        <dbReference type="ARBA" id="ARBA00022840"/>
    </source>
</evidence>